<gene>
    <name evidence="3" type="ORF">MSZNOR_3987</name>
</gene>
<evidence type="ECO:0000256" key="2">
    <source>
        <dbReference type="SAM" id="SignalP"/>
    </source>
</evidence>
<feature type="compositionally biased region" description="Basic and acidic residues" evidence="1">
    <location>
        <begin position="73"/>
        <end position="96"/>
    </location>
</feature>
<dbReference type="EMBL" id="OX458333">
    <property type="protein sequence ID" value="CAI8928468.1"/>
    <property type="molecule type" value="Genomic_DNA"/>
</dbReference>
<proteinExistence type="predicted"/>
<evidence type="ECO:0000256" key="1">
    <source>
        <dbReference type="SAM" id="MobiDB-lite"/>
    </source>
</evidence>
<dbReference type="RefSeq" id="WP_026609468.1">
    <property type="nucleotide sequence ID" value="NZ_OX458333.1"/>
</dbReference>
<sequence>MPSKLPLCLFVGAFTSSLSLNPAIAASNLSGTATYVRADSQNRTMNGDIIELVREVAGREGSENGKSGTGKLKNGERRMQEEMKRRGTEEMKRRGTESTPSKKGPRGTPEGRTPAPEEPVTPEDMPKPDTGGFE</sequence>
<feature type="signal peptide" evidence="2">
    <location>
        <begin position="1"/>
        <end position="25"/>
    </location>
</feature>
<reference evidence="3 4" key="1">
    <citation type="submission" date="2023-03" db="EMBL/GenBank/DDBJ databases">
        <authorList>
            <person name="Pearce D."/>
        </authorList>
    </citation>
    <scope>NUCLEOTIDE SEQUENCE [LARGE SCALE GENOMIC DNA]</scope>
    <source>
        <strain evidence="3">Msz</strain>
    </source>
</reference>
<keyword evidence="4" id="KW-1185">Reference proteome</keyword>
<protein>
    <submittedName>
        <fullName evidence="3">Uncharacterized protein</fullName>
    </submittedName>
</protein>
<dbReference type="Proteomes" id="UP001162030">
    <property type="component" value="Chromosome"/>
</dbReference>
<organism evidence="3 4">
    <name type="scientific">Methylocaldum szegediense</name>
    <dbReference type="NCBI Taxonomy" id="73780"/>
    <lineage>
        <taxon>Bacteria</taxon>
        <taxon>Pseudomonadati</taxon>
        <taxon>Pseudomonadota</taxon>
        <taxon>Gammaproteobacteria</taxon>
        <taxon>Methylococcales</taxon>
        <taxon>Methylococcaceae</taxon>
        <taxon>Methylocaldum</taxon>
    </lineage>
</organism>
<evidence type="ECO:0000313" key="3">
    <source>
        <dbReference type="EMBL" id="CAI8928468.1"/>
    </source>
</evidence>
<evidence type="ECO:0000313" key="4">
    <source>
        <dbReference type="Proteomes" id="UP001162030"/>
    </source>
</evidence>
<feature type="chain" id="PRO_5045316801" evidence="2">
    <location>
        <begin position="26"/>
        <end position="134"/>
    </location>
</feature>
<keyword evidence="2" id="KW-0732">Signal</keyword>
<name>A0ABM9I6V9_9GAMM</name>
<feature type="region of interest" description="Disordered" evidence="1">
    <location>
        <begin position="56"/>
        <end position="134"/>
    </location>
</feature>
<accession>A0ABM9I6V9</accession>